<protein>
    <submittedName>
        <fullName evidence="2">Chemotaxis protein CheW</fullName>
    </submittedName>
</protein>
<dbReference type="Gene3D" id="2.30.30.40">
    <property type="entry name" value="SH3 Domains"/>
    <property type="match status" value="1"/>
</dbReference>
<reference evidence="2 3" key="1">
    <citation type="submission" date="2022-02" db="EMBL/GenBank/DDBJ databases">
        <authorList>
            <person name="Zhuang L."/>
        </authorList>
    </citation>
    <scope>NUCLEOTIDE SEQUENCE [LARGE SCALE GENOMIC DNA]</scope>
    <source>
        <strain evidence="2 3">C32</strain>
    </source>
</reference>
<evidence type="ECO:0000259" key="1">
    <source>
        <dbReference type="PROSITE" id="PS50851"/>
    </source>
</evidence>
<accession>A0ABT2FJI7</accession>
<gene>
    <name evidence="2" type="ORF">L9G74_08600</name>
</gene>
<organism evidence="2 3">
    <name type="scientific">Shewanella electrica</name>
    <dbReference type="NCBI Taxonomy" id="515560"/>
    <lineage>
        <taxon>Bacteria</taxon>
        <taxon>Pseudomonadati</taxon>
        <taxon>Pseudomonadota</taxon>
        <taxon>Gammaproteobacteria</taxon>
        <taxon>Alteromonadales</taxon>
        <taxon>Shewanellaceae</taxon>
        <taxon>Shewanella</taxon>
    </lineage>
</organism>
<name>A0ABT2FJI7_9GAMM</name>
<dbReference type="InterPro" id="IPR036061">
    <property type="entry name" value="CheW-like_dom_sf"/>
</dbReference>
<evidence type="ECO:0000313" key="3">
    <source>
        <dbReference type="Proteomes" id="UP001201549"/>
    </source>
</evidence>
<dbReference type="PIRSF" id="PIRSF020479">
    <property type="entry name" value="UCP020479_CheW"/>
    <property type="match status" value="1"/>
</dbReference>
<keyword evidence="3" id="KW-1185">Reference proteome</keyword>
<dbReference type="Pfam" id="PF01584">
    <property type="entry name" value="CheW"/>
    <property type="match status" value="1"/>
</dbReference>
<dbReference type="InterPro" id="IPR014506">
    <property type="entry name" value="UCP020479_CheW"/>
</dbReference>
<dbReference type="Gene3D" id="2.40.50.180">
    <property type="entry name" value="CheA-289, Domain 4"/>
    <property type="match status" value="1"/>
</dbReference>
<dbReference type="Proteomes" id="UP001201549">
    <property type="component" value="Unassembled WGS sequence"/>
</dbReference>
<comment type="caution">
    <text evidence="2">The sequence shown here is derived from an EMBL/GenBank/DDBJ whole genome shotgun (WGS) entry which is preliminary data.</text>
</comment>
<sequence>MSKSVDETVFDYFSVLLAEPSPQVEEVAAPVPETATRRVEVVADVATKPKVTPPVVAAKAVTATVAPKPIAAVSQSKTVAPAVTPAATLDKQALERLLSSVVADNKEHRDAASNPQVKAADVKESIAKATPVAPVSQAQPKIVTKAAEKIAEKPTAAIIKEPTIEAVTTVAPATQTAAVPPANILTLAEQLDEEFQVLFFKVAGLTLAVPLVSLGGIVQIEHINHIIGRPKWFKGVQTYRESQLNVVDTAAWVMPEKYDEKLAQSINYQYLVVLENSNWGLACETLLNAVKINKSQVNWRAKAGKRPWLAGVVKEQMCGILHVQALMEMLNAGLGCQDPIN</sequence>
<dbReference type="EMBL" id="JAKOGG010000004">
    <property type="protein sequence ID" value="MCS4556495.1"/>
    <property type="molecule type" value="Genomic_DNA"/>
</dbReference>
<evidence type="ECO:0000313" key="2">
    <source>
        <dbReference type="EMBL" id="MCS4556495.1"/>
    </source>
</evidence>
<dbReference type="InterPro" id="IPR002545">
    <property type="entry name" value="CheW-lke_dom"/>
</dbReference>
<dbReference type="SMART" id="SM00260">
    <property type="entry name" value="CheW"/>
    <property type="match status" value="1"/>
</dbReference>
<reference evidence="3" key="2">
    <citation type="submission" date="2023-07" db="EMBL/GenBank/DDBJ databases">
        <title>Shewanella mangrovi sp. nov., an acetaldehyde- degrading bacterium isolated from mangrove sediment.</title>
        <authorList>
            <person name="Liu Y."/>
        </authorList>
    </citation>
    <scope>NUCLEOTIDE SEQUENCE [LARGE SCALE GENOMIC DNA]</scope>
    <source>
        <strain evidence="3">C32</strain>
    </source>
</reference>
<proteinExistence type="predicted"/>
<feature type="domain" description="CheW-like" evidence="1">
    <location>
        <begin position="194"/>
        <end position="332"/>
    </location>
</feature>
<dbReference type="SUPFAM" id="SSF50341">
    <property type="entry name" value="CheW-like"/>
    <property type="match status" value="1"/>
</dbReference>
<dbReference type="PROSITE" id="PS50851">
    <property type="entry name" value="CHEW"/>
    <property type="match status" value="1"/>
</dbReference>
<dbReference type="RefSeq" id="WP_238895887.1">
    <property type="nucleotide sequence ID" value="NZ_JAKOGG010000004.1"/>
</dbReference>